<dbReference type="Gene3D" id="3.90.180.10">
    <property type="entry name" value="Medium-chain alcohol dehydrogenases, catalytic domain"/>
    <property type="match status" value="1"/>
</dbReference>
<dbReference type="InterPro" id="IPR050700">
    <property type="entry name" value="YIM1/Zinc_Alcohol_DH_Fams"/>
</dbReference>
<dbReference type="InterPro" id="IPR036291">
    <property type="entry name" value="NAD(P)-bd_dom_sf"/>
</dbReference>
<reference evidence="2 3" key="1">
    <citation type="submission" date="2020-08" db="EMBL/GenBank/DDBJ databases">
        <title>Sphingobacterium sp. DN00404 isolated from aquaculture water.</title>
        <authorList>
            <person name="Zhang M."/>
        </authorList>
    </citation>
    <scope>NUCLEOTIDE SEQUENCE [LARGE SCALE GENOMIC DNA]</scope>
    <source>
        <strain evidence="2 3">DN00404</strain>
    </source>
</reference>
<feature type="domain" description="Enoyl reductase (ER)" evidence="1">
    <location>
        <begin position="10"/>
        <end position="313"/>
    </location>
</feature>
<accession>A0ABR7YQE8</accession>
<dbReference type="PANTHER" id="PTHR11695:SF294">
    <property type="entry name" value="RETICULON-4-INTERACTING PROTEIN 1, MITOCHONDRIAL"/>
    <property type="match status" value="1"/>
</dbReference>
<dbReference type="CDD" id="cd05289">
    <property type="entry name" value="MDR_like_2"/>
    <property type="match status" value="1"/>
</dbReference>
<name>A0ABR7YQE8_9SPHI</name>
<dbReference type="Pfam" id="PF08240">
    <property type="entry name" value="ADH_N"/>
    <property type="match status" value="1"/>
</dbReference>
<keyword evidence="3" id="KW-1185">Reference proteome</keyword>
<dbReference type="InterPro" id="IPR020843">
    <property type="entry name" value="ER"/>
</dbReference>
<dbReference type="Pfam" id="PF13602">
    <property type="entry name" value="ADH_zinc_N_2"/>
    <property type="match status" value="1"/>
</dbReference>
<evidence type="ECO:0000259" key="1">
    <source>
        <dbReference type="SMART" id="SM00829"/>
    </source>
</evidence>
<dbReference type="Gene3D" id="3.40.50.720">
    <property type="entry name" value="NAD(P)-binding Rossmann-like Domain"/>
    <property type="match status" value="1"/>
</dbReference>
<dbReference type="Proteomes" id="UP000602759">
    <property type="component" value="Unassembled WGS sequence"/>
</dbReference>
<dbReference type="InterPro" id="IPR013154">
    <property type="entry name" value="ADH-like_N"/>
</dbReference>
<dbReference type="RefSeq" id="WP_190994527.1">
    <property type="nucleotide sequence ID" value="NZ_JACOIK010000008.1"/>
</dbReference>
<dbReference type="SUPFAM" id="SSF51735">
    <property type="entry name" value="NAD(P)-binding Rossmann-fold domains"/>
    <property type="match status" value="1"/>
</dbReference>
<comment type="caution">
    <text evidence="2">The sequence shown here is derived from an EMBL/GenBank/DDBJ whole genome shotgun (WGS) entry which is preliminary data.</text>
</comment>
<gene>
    <name evidence="2" type="ORF">H8B06_12060</name>
</gene>
<dbReference type="SUPFAM" id="SSF50129">
    <property type="entry name" value="GroES-like"/>
    <property type="match status" value="1"/>
</dbReference>
<protein>
    <submittedName>
        <fullName evidence="2">NADP-dependent oxidoreductase</fullName>
    </submittedName>
</protein>
<proteinExistence type="predicted"/>
<sequence length="315" mass="34566">MKAIVLDKFGNTENLVYRNLEVPHVEVHEVLIKVKAISVNPVDVKVRSRQAPLAEDLAHYDPLILGWDISGEVTEVGSGVSKFKIGDEVFGMVNFVGHGKAYAEYVNAPAEQLALKPRNINHIEASASTLSALTAWQAFDSYGKLRPTDKVLIHGASGGVGHFAVQIAKHIGAYVIATSSTTNRDFVLGLCADEHIDYQHIDFTEKLSNIDFVLEAIGGENFQKSVQVLKPFGTIVTLPSGHTKEDERKAQEKHLHACYFMSVYSSGTDMQKIASLLEKGILKPYVSHVFSFEEMAKAHLQIETGHTVGKVVVTL</sequence>
<evidence type="ECO:0000313" key="2">
    <source>
        <dbReference type="EMBL" id="MBD1433565.1"/>
    </source>
</evidence>
<organism evidence="2 3">
    <name type="scientific">Sphingobacterium micropteri</name>
    <dbReference type="NCBI Taxonomy" id="2763501"/>
    <lineage>
        <taxon>Bacteria</taxon>
        <taxon>Pseudomonadati</taxon>
        <taxon>Bacteroidota</taxon>
        <taxon>Sphingobacteriia</taxon>
        <taxon>Sphingobacteriales</taxon>
        <taxon>Sphingobacteriaceae</taxon>
        <taxon>Sphingobacterium</taxon>
    </lineage>
</organism>
<dbReference type="PANTHER" id="PTHR11695">
    <property type="entry name" value="ALCOHOL DEHYDROGENASE RELATED"/>
    <property type="match status" value="1"/>
</dbReference>
<dbReference type="EMBL" id="JACOIK010000008">
    <property type="protein sequence ID" value="MBD1433565.1"/>
    <property type="molecule type" value="Genomic_DNA"/>
</dbReference>
<dbReference type="InterPro" id="IPR011032">
    <property type="entry name" value="GroES-like_sf"/>
</dbReference>
<dbReference type="SMART" id="SM00829">
    <property type="entry name" value="PKS_ER"/>
    <property type="match status" value="1"/>
</dbReference>
<evidence type="ECO:0000313" key="3">
    <source>
        <dbReference type="Proteomes" id="UP000602759"/>
    </source>
</evidence>